<feature type="transmembrane region" description="Helical" evidence="11">
    <location>
        <begin position="53"/>
        <end position="70"/>
    </location>
</feature>
<evidence type="ECO:0000256" key="7">
    <source>
        <dbReference type="ARBA" id="ARBA00022840"/>
    </source>
</evidence>
<dbReference type="InterPro" id="IPR003593">
    <property type="entry name" value="AAA+_ATPase"/>
</dbReference>
<dbReference type="Proteomes" id="UP000078544">
    <property type="component" value="Unassembled WGS sequence"/>
</dbReference>
<dbReference type="InterPro" id="IPR017871">
    <property type="entry name" value="ABC_transporter-like_CS"/>
</dbReference>
<keyword evidence="10" id="KW-0325">Glycoprotein</keyword>
<keyword evidence="7" id="KW-0067">ATP-binding</keyword>
<evidence type="ECO:0000313" key="15">
    <source>
        <dbReference type="Proteomes" id="UP000078544"/>
    </source>
</evidence>
<dbReference type="SUPFAM" id="SSF90123">
    <property type="entry name" value="ABC transporter transmembrane region"/>
    <property type="match status" value="2"/>
</dbReference>
<evidence type="ECO:0000256" key="5">
    <source>
        <dbReference type="ARBA" id="ARBA00022692"/>
    </source>
</evidence>
<gene>
    <name evidence="14" type="ORF">AAL_06496</name>
</gene>
<evidence type="ECO:0000259" key="13">
    <source>
        <dbReference type="PROSITE" id="PS50929"/>
    </source>
</evidence>
<dbReference type="Pfam" id="PF00005">
    <property type="entry name" value="ABC_tran"/>
    <property type="match status" value="2"/>
</dbReference>
<feature type="transmembrane region" description="Helical" evidence="11">
    <location>
        <begin position="890"/>
        <end position="918"/>
    </location>
</feature>
<dbReference type="FunFam" id="1.20.1560.10:FF:000066">
    <property type="entry name" value="ABC multidrug transporter (Eurofung)"/>
    <property type="match status" value="1"/>
</dbReference>
<feature type="transmembrane region" description="Helical" evidence="11">
    <location>
        <begin position="82"/>
        <end position="101"/>
    </location>
</feature>
<dbReference type="EMBL" id="AZGY01000017">
    <property type="protein sequence ID" value="KZZ91742.1"/>
    <property type="molecule type" value="Genomic_DNA"/>
</dbReference>
<evidence type="ECO:0000256" key="8">
    <source>
        <dbReference type="ARBA" id="ARBA00022989"/>
    </source>
</evidence>
<dbReference type="OrthoDB" id="6500128at2759"/>
<evidence type="ECO:0000256" key="2">
    <source>
        <dbReference type="ARBA" id="ARBA00009726"/>
    </source>
</evidence>
<evidence type="ECO:0000256" key="1">
    <source>
        <dbReference type="ARBA" id="ARBA00004651"/>
    </source>
</evidence>
<dbReference type="SMART" id="SM00382">
    <property type="entry name" value="AAA"/>
    <property type="match status" value="2"/>
</dbReference>
<evidence type="ECO:0000256" key="3">
    <source>
        <dbReference type="ARBA" id="ARBA00022448"/>
    </source>
</evidence>
<dbReference type="InterPro" id="IPR050173">
    <property type="entry name" value="ABC_transporter_C-like"/>
</dbReference>
<reference evidence="14 15" key="1">
    <citation type="journal article" date="2016" name="Genome Biol. Evol.">
        <title>Divergent and convergent evolution of fungal pathogenicity.</title>
        <authorList>
            <person name="Shang Y."/>
            <person name="Xiao G."/>
            <person name="Zheng P."/>
            <person name="Cen K."/>
            <person name="Zhan S."/>
            <person name="Wang C."/>
        </authorList>
    </citation>
    <scope>NUCLEOTIDE SEQUENCE [LARGE SCALE GENOMIC DNA]</scope>
    <source>
        <strain evidence="14 15">RCEF 2490</strain>
    </source>
</reference>
<dbReference type="PROSITE" id="PS50893">
    <property type="entry name" value="ABC_TRANSPORTER_2"/>
    <property type="match status" value="2"/>
</dbReference>
<evidence type="ECO:0000256" key="10">
    <source>
        <dbReference type="ARBA" id="ARBA00023180"/>
    </source>
</evidence>
<feature type="transmembrane region" description="Helical" evidence="11">
    <location>
        <begin position="15"/>
        <end position="33"/>
    </location>
</feature>
<keyword evidence="5 11" id="KW-0812">Transmembrane</keyword>
<sequence length="1411" mass="153736">MWETAAGSFPSGDSLLLLSAPAVVFVLVFPFRFTHLKQSTPATRPGPLRFGKFAVSVALLALQVTLLLFWSRVGHGRATTSLFSAVLNAVAAVELVVLSWMEDARSAHPSTTLSTYLIVSLVFDAANAWTLRHQRVEHYHVATCAVNEFLKVVMLLLECQSKTRYLTQARHLSPEITSGLVSQSFLWWMNSLFLKGIRSTLTIGDLFPLDGQLASANLSIEIREAWAQRREPERRFEFALAAWRALRWHVLSAAIPRVFLIAFNFAQPFLIAQVLHALTQTDSPVNRDAGLALISAAFVVYSGKSFSTLYYNQGVSRMMTMFRGASVSLIYNHLLTLPLGECDDSSVVTLMSTDVDGLVLCLTSVNEVWAHLIEVVLGVVLLSRQLGWVSIVPIIVVIASSLGTAEISRTIGSRQRIWVDAIQRRINVTASMLSNMRSVKMMGLSAVLSSIVQGERIQETRRMAGARWSIVWQNVVQNLPWSLAPALTFVVYVAQAKARGQPAIDVTKAFTSLSVITLLTVPVAKLLSAIPSTAATTGSFDRVQNFLVKPPRSDPRTISPPADGAVSSEYAIKARKLLLRPAPTLAPIATDVNVAVAPGSLTMIIGPVGSGKTTFLKAILGEIAGEDGGSLAVASPHVAYCAQTPWLPNTSIRQAVLGYAEDDNSLDESWYRQCLHASALEFDLQRLVDGDKTLLGSASTVLSGGQRARVALARALYTQASIILLDDVLGALDGKTQAIVMSRLFSEAGLLKRLRTTVVLATHATEYLGYADRILMIANGKVEDGGGRGPAIGKELTETLRLFESSRLDPESQVKERDPTVEAGLISKMNEIDDLSEPTNDLEVYRYYLRSVGWLKMALFVAFVFVDVFCHSFTSIWLKWWAEINGSRVALGMSVYIGLAVLTAVGTFGYVWTMLILISPHTARQLHRVLLRVVIRAPQSFFSNTDAGSILNRFSQDMTIIESQLPIGVLIAISNLFSSIATAALVTTGSVLMLASIPILFVVIWALQHVYLRTSRQLRLLGLESRSPLFSHFMETSRGLDSIRAFGWQSRFRTELQRLLDQSQQPQYLLYSGQNWLNLVLDLIAGAEATLVIGLAIGLRRYTSPGRLGVSLNSILSFSGSLSSLVTGWTMLETSLGAISRLRSFEATVKPEDKSIETYQPPASWPARGAIDLSDVTATHSPDAIGIRNVSFQAKPGQKIGICGRTGSGKSSLVATIARLLELSSGKILIDDVDIATVPRETLRQRLVSIPEDALILAGSMRLNVDPEGRGSDEAVLAALDRVGLGGMARSRGIYSDITATSLSRGEQQQLALARALLKMQTFQCKILLLDEATSNLDADTDAIIQRILREDFAQCTRIAVAHRINTIMDSEVVIVMDSGSIVEAGAPGDLIQKGGWFAELAKGKNRGTED</sequence>
<name>A0A167YTG6_9HYPO</name>
<keyword evidence="3" id="KW-0813">Transport</keyword>
<dbReference type="Pfam" id="PF00664">
    <property type="entry name" value="ABC_membrane"/>
    <property type="match status" value="2"/>
</dbReference>
<dbReference type="PROSITE" id="PS50929">
    <property type="entry name" value="ABC_TM1F"/>
    <property type="match status" value="2"/>
</dbReference>
<feature type="transmembrane region" description="Helical" evidence="11">
    <location>
        <begin position="388"/>
        <end position="407"/>
    </location>
</feature>
<evidence type="ECO:0000256" key="4">
    <source>
        <dbReference type="ARBA" id="ARBA00022475"/>
    </source>
</evidence>
<dbReference type="FunFam" id="3.40.50.300:FF:002145">
    <property type="entry name" value="ABC transporter (MsbA subfamily)"/>
    <property type="match status" value="1"/>
</dbReference>
<dbReference type="PANTHER" id="PTHR24223:SF399">
    <property type="entry name" value="ABC TRANSPORTER ATNG"/>
    <property type="match status" value="1"/>
</dbReference>
<keyword evidence="15" id="KW-1185">Reference proteome</keyword>
<feature type="domain" description="ABC transporter" evidence="12">
    <location>
        <begin position="572"/>
        <end position="804"/>
    </location>
</feature>
<evidence type="ECO:0000256" key="6">
    <source>
        <dbReference type="ARBA" id="ARBA00022741"/>
    </source>
</evidence>
<dbReference type="InterPro" id="IPR027417">
    <property type="entry name" value="P-loop_NTPase"/>
</dbReference>
<evidence type="ECO:0000256" key="11">
    <source>
        <dbReference type="SAM" id="Phobius"/>
    </source>
</evidence>
<feature type="domain" description="ABC transporter" evidence="12">
    <location>
        <begin position="1171"/>
        <end position="1404"/>
    </location>
</feature>
<dbReference type="Gene3D" id="3.40.50.300">
    <property type="entry name" value="P-loop containing nucleotide triphosphate hydrolases"/>
    <property type="match status" value="2"/>
</dbReference>
<dbReference type="InterPro" id="IPR003439">
    <property type="entry name" value="ABC_transporter-like_ATP-bd"/>
</dbReference>
<keyword evidence="6" id="KW-0547">Nucleotide-binding</keyword>
<dbReference type="FunFam" id="1.20.1560.10:FF:000055">
    <property type="entry name" value="ABC multidrug transporter (Eurofung)"/>
    <property type="match status" value="1"/>
</dbReference>
<evidence type="ECO:0000256" key="9">
    <source>
        <dbReference type="ARBA" id="ARBA00023136"/>
    </source>
</evidence>
<dbReference type="CDD" id="cd03244">
    <property type="entry name" value="ABCC_MRP_domain2"/>
    <property type="match status" value="1"/>
</dbReference>
<protein>
    <submittedName>
        <fullName evidence="14">ABC transporter, transmembrane domain, type 1</fullName>
    </submittedName>
</protein>
<feature type="transmembrane region" description="Helical" evidence="11">
    <location>
        <begin position="992"/>
        <end position="1012"/>
    </location>
</feature>
<feature type="domain" description="ABC transmembrane type-1" evidence="13">
    <location>
        <begin position="858"/>
        <end position="1134"/>
    </location>
</feature>
<dbReference type="InterPro" id="IPR011527">
    <property type="entry name" value="ABC1_TM_dom"/>
</dbReference>
<dbReference type="CDD" id="cd18580">
    <property type="entry name" value="ABC_6TM_ABCC_D2"/>
    <property type="match status" value="1"/>
</dbReference>
<dbReference type="STRING" id="1081109.A0A167YTG6"/>
<dbReference type="SUPFAM" id="SSF52540">
    <property type="entry name" value="P-loop containing nucleoside triphosphate hydrolases"/>
    <property type="match status" value="2"/>
</dbReference>
<evidence type="ECO:0000259" key="12">
    <source>
        <dbReference type="PROSITE" id="PS50893"/>
    </source>
</evidence>
<dbReference type="PROSITE" id="PS00211">
    <property type="entry name" value="ABC_TRANSPORTER_1"/>
    <property type="match status" value="1"/>
</dbReference>
<keyword evidence="8 11" id="KW-1133">Transmembrane helix</keyword>
<dbReference type="GO" id="GO:0016887">
    <property type="term" value="F:ATP hydrolysis activity"/>
    <property type="evidence" value="ECO:0007669"/>
    <property type="project" value="InterPro"/>
</dbReference>
<keyword evidence="4" id="KW-1003">Cell membrane</keyword>
<organism evidence="14 15">
    <name type="scientific">Moelleriella libera RCEF 2490</name>
    <dbReference type="NCBI Taxonomy" id="1081109"/>
    <lineage>
        <taxon>Eukaryota</taxon>
        <taxon>Fungi</taxon>
        <taxon>Dikarya</taxon>
        <taxon>Ascomycota</taxon>
        <taxon>Pezizomycotina</taxon>
        <taxon>Sordariomycetes</taxon>
        <taxon>Hypocreomycetidae</taxon>
        <taxon>Hypocreales</taxon>
        <taxon>Clavicipitaceae</taxon>
        <taxon>Moelleriella</taxon>
    </lineage>
</organism>
<proteinExistence type="inferred from homology"/>
<feature type="domain" description="ABC transmembrane type-1" evidence="13">
    <location>
        <begin position="258"/>
        <end position="535"/>
    </location>
</feature>
<accession>A0A167YTG6</accession>
<dbReference type="Gene3D" id="1.20.1560.10">
    <property type="entry name" value="ABC transporter type 1, transmembrane domain"/>
    <property type="match status" value="2"/>
</dbReference>
<feature type="transmembrane region" description="Helical" evidence="11">
    <location>
        <begin position="254"/>
        <end position="278"/>
    </location>
</feature>
<dbReference type="GO" id="GO:0140359">
    <property type="term" value="F:ABC-type transporter activity"/>
    <property type="evidence" value="ECO:0007669"/>
    <property type="project" value="InterPro"/>
</dbReference>
<dbReference type="GO" id="GO:0005886">
    <property type="term" value="C:plasma membrane"/>
    <property type="evidence" value="ECO:0007669"/>
    <property type="project" value="UniProtKB-SubCell"/>
</dbReference>
<dbReference type="InterPro" id="IPR044726">
    <property type="entry name" value="ABCC_6TM_D2"/>
</dbReference>
<dbReference type="InterPro" id="IPR036640">
    <property type="entry name" value="ABC1_TM_sf"/>
</dbReference>
<dbReference type="GO" id="GO:0005524">
    <property type="term" value="F:ATP binding"/>
    <property type="evidence" value="ECO:0007669"/>
    <property type="project" value="UniProtKB-KW"/>
</dbReference>
<comment type="similarity">
    <text evidence="2">Belongs to the ABC transporter superfamily. ABCC family. Conjugate transporter (TC 3.A.1.208) subfamily.</text>
</comment>
<evidence type="ECO:0000313" key="14">
    <source>
        <dbReference type="EMBL" id="KZZ91742.1"/>
    </source>
</evidence>
<feature type="transmembrane region" description="Helical" evidence="11">
    <location>
        <begin position="1076"/>
        <end position="1099"/>
    </location>
</feature>
<dbReference type="PANTHER" id="PTHR24223">
    <property type="entry name" value="ATP-BINDING CASSETTE SUB-FAMILY C"/>
    <property type="match status" value="1"/>
</dbReference>
<comment type="caution">
    <text evidence="14">The sequence shown here is derived from an EMBL/GenBank/DDBJ whole genome shotgun (WGS) entry which is preliminary data.</text>
</comment>
<feature type="transmembrane region" description="Helical" evidence="11">
    <location>
        <begin position="857"/>
        <end position="878"/>
    </location>
</feature>
<keyword evidence="9 11" id="KW-0472">Membrane</keyword>
<comment type="subcellular location">
    <subcellularLocation>
        <location evidence="1">Cell membrane</location>
        <topology evidence="1">Multi-pass membrane protein</topology>
    </subcellularLocation>
</comment>
<feature type="transmembrane region" description="Helical" evidence="11">
    <location>
        <begin position="290"/>
        <end position="311"/>
    </location>
</feature>